<dbReference type="RefSeq" id="XP_040632483.1">
    <property type="nucleotide sequence ID" value="XM_040776092.1"/>
</dbReference>
<evidence type="ECO:0000313" key="8">
    <source>
        <dbReference type="EMBL" id="EJU05589.1"/>
    </source>
</evidence>
<evidence type="ECO:0000256" key="6">
    <source>
        <dbReference type="SAM" id="MobiDB-lite"/>
    </source>
</evidence>
<dbReference type="GO" id="GO:0004017">
    <property type="term" value="F:AMP kinase activity"/>
    <property type="evidence" value="ECO:0007669"/>
    <property type="project" value="InterPro"/>
</dbReference>
<evidence type="ECO:0000256" key="3">
    <source>
        <dbReference type="ARBA" id="ARBA00022741"/>
    </source>
</evidence>
<dbReference type="InterPro" id="IPR036193">
    <property type="entry name" value="ADK_active_lid_dom_sf"/>
</dbReference>
<dbReference type="Proteomes" id="UP000030653">
    <property type="component" value="Unassembled WGS sequence"/>
</dbReference>
<dbReference type="InterPro" id="IPR007862">
    <property type="entry name" value="Adenylate_kinase_lid-dom"/>
</dbReference>
<comment type="similarity">
    <text evidence="1 5">Belongs to the adenylate kinase family.</text>
</comment>
<dbReference type="HAMAP" id="MF_00235">
    <property type="entry name" value="Adenylate_kinase_Adk"/>
    <property type="match status" value="1"/>
</dbReference>
<evidence type="ECO:0000256" key="5">
    <source>
        <dbReference type="RuleBase" id="RU003330"/>
    </source>
</evidence>
<feature type="region of interest" description="Disordered" evidence="6">
    <location>
        <begin position="1"/>
        <end position="21"/>
    </location>
</feature>
<feature type="compositionally biased region" description="Basic and acidic residues" evidence="6">
    <location>
        <begin position="289"/>
        <end position="311"/>
    </location>
</feature>
<dbReference type="GeneID" id="63691154"/>
<evidence type="ECO:0000259" key="7">
    <source>
        <dbReference type="Pfam" id="PF05191"/>
    </source>
</evidence>
<dbReference type="InterPro" id="IPR027417">
    <property type="entry name" value="P-loop_NTPase"/>
</dbReference>
<proteinExistence type="inferred from homology"/>
<feature type="region of interest" description="Disordered" evidence="6">
    <location>
        <begin position="183"/>
        <end position="204"/>
    </location>
</feature>
<dbReference type="NCBIfam" id="TIGR01351">
    <property type="entry name" value="adk"/>
    <property type="match status" value="1"/>
</dbReference>
<dbReference type="Pfam" id="PF00406">
    <property type="entry name" value="ADK"/>
    <property type="match status" value="1"/>
</dbReference>
<keyword evidence="4 5" id="KW-0418">Kinase</keyword>
<protein>
    <submittedName>
        <fullName evidence="8">p-loop containing nucleoside triphosphate hydrolase protein</fullName>
    </submittedName>
</protein>
<dbReference type="InterPro" id="IPR000850">
    <property type="entry name" value="Adenylat/UMP-CMP_kin"/>
</dbReference>
<dbReference type="CDD" id="cd01428">
    <property type="entry name" value="ADK"/>
    <property type="match status" value="1"/>
</dbReference>
<sequence>MIPPRLPLPLTRPFTTSPHSHKSPLFDISVTPYSPSPSQSPPKHLRLVIFGKPGSGKGTLSTRLTSLFPLQFLSTGDSLRRHISLRTPLGIHAEALVASGQFLPDRTMLQVVLSELDTLPSPNWVLDGFPRTVEQAKMLDRHLLHTRQPLTLVVHLDVPDETILSRIRDRWVHAPSGRVYNLGYNPPRVPGKDDHTGEGLQKRADDDPAVFGRRLQVYERETRPVLDYYLRAEGAEAGTRVVSLTGETSDEIWPGLEREVRALGWGEEREPPTATTTTTVATAKGTARQRVEEVWKAKDTKEDERRPAHDA</sequence>
<dbReference type="PRINTS" id="PR00094">
    <property type="entry name" value="ADENYLTKNASE"/>
</dbReference>
<evidence type="ECO:0000256" key="1">
    <source>
        <dbReference type="ARBA" id="ARBA00007220"/>
    </source>
</evidence>
<feature type="region of interest" description="Disordered" evidence="6">
    <location>
        <begin position="269"/>
        <end position="311"/>
    </location>
</feature>
<evidence type="ECO:0000256" key="4">
    <source>
        <dbReference type="ARBA" id="ARBA00022777"/>
    </source>
</evidence>
<feature type="compositionally biased region" description="Low complexity" evidence="6">
    <location>
        <begin position="8"/>
        <end position="18"/>
    </location>
</feature>
<feature type="compositionally biased region" description="Low complexity" evidence="6">
    <location>
        <begin position="273"/>
        <end position="286"/>
    </location>
</feature>
<dbReference type="SUPFAM" id="SSF52540">
    <property type="entry name" value="P-loop containing nucleoside triphosphate hydrolases"/>
    <property type="match status" value="1"/>
</dbReference>
<dbReference type="PANTHER" id="PTHR23359">
    <property type="entry name" value="NUCLEOTIDE KINASE"/>
    <property type="match status" value="1"/>
</dbReference>
<dbReference type="GO" id="GO:0005524">
    <property type="term" value="F:ATP binding"/>
    <property type="evidence" value="ECO:0007669"/>
    <property type="project" value="InterPro"/>
</dbReference>
<keyword evidence="9" id="KW-1185">Reference proteome</keyword>
<keyword evidence="2 5" id="KW-0808">Transferase</keyword>
<dbReference type="GO" id="GO:0016787">
    <property type="term" value="F:hydrolase activity"/>
    <property type="evidence" value="ECO:0007669"/>
    <property type="project" value="UniProtKB-KW"/>
</dbReference>
<feature type="domain" description="Adenylate kinase active site lid" evidence="7">
    <location>
        <begin position="170"/>
        <end position="205"/>
    </location>
</feature>
<dbReference type="InterPro" id="IPR033690">
    <property type="entry name" value="Adenylat_kinase_CS"/>
</dbReference>
<dbReference type="OMA" id="IRTQHAC"/>
<name>M5G9U9_DACPD</name>
<dbReference type="EMBL" id="JH795856">
    <property type="protein sequence ID" value="EJU05589.1"/>
    <property type="molecule type" value="Genomic_DNA"/>
</dbReference>
<dbReference type="SUPFAM" id="SSF57774">
    <property type="entry name" value="Microbial and mitochondrial ADK, insert 'zinc finger' domain"/>
    <property type="match status" value="1"/>
</dbReference>
<keyword evidence="8" id="KW-0378">Hydrolase</keyword>
<reference evidence="8 9" key="1">
    <citation type="journal article" date="2012" name="Science">
        <title>The Paleozoic origin of enzymatic lignin decomposition reconstructed from 31 fungal genomes.</title>
        <authorList>
            <person name="Floudas D."/>
            <person name="Binder M."/>
            <person name="Riley R."/>
            <person name="Barry K."/>
            <person name="Blanchette R.A."/>
            <person name="Henrissat B."/>
            <person name="Martinez A.T."/>
            <person name="Otillar R."/>
            <person name="Spatafora J.W."/>
            <person name="Yadav J.S."/>
            <person name="Aerts A."/>
            <person name="Benoit I."/>
            <person name="Boyd A."/>
            <person name="Carlson A."/>
            <person name="Copeland A."/>
            <person name="Coutinho P.M."/>
            <person name="de Vries R.P."/>
            <person name="Ferreira P."/>
            <person name="Findley K."/>
            <person name="Foster B."/>
            <person name="Gaskell J."/>
            <person name="Glotzer D."/>
            <person name="Gorecki P."/>
            <person name="Heitman J."/>
            <person name="Hesse C."/>
            <person name="Hori C."/>
            <person name="Igarashi K."/>
            <person name="Jurgens J.A."/>
            <person name="Kallen N."/>
            <person name="Kersten P."/>
            <person name="Kohler A."/>
            <person name="Kuees U."/>
            <person name="Kumar T.K.A."/>
            <person name="Kuo A."/>
            <person name="LaButti K."/>
            <person name="Larrondo L.F."/>
            <person name="Lindquist E."/>
            <person name="Ling A."/>
            <person name="Lombard V."/>
            <person name="Lucas S."/>
            <person name="Lundell T."/>
            <person name="Martin R."/>
            <person name="McLaughlin D.J."/>
            <person name="Morgenstern I."/>
            <person name="Morin E."/>
            <person name="Murat C."/>
            <person name="Nagy L.G."/>
            <person name="Nolan M."/>
            <person name="Ohm R.A."/>
            <person name="Patyshakuliyeva A."/>
            <person name="Rokas A."/>
            <person name="Ruiz-Duenas F.J."/>
            <person name="Sabat G."/>
            <person name="Salamov A."/>
            <person name="Samejima M."/>
            <person name="Schmutz J."/>
            <person name="Slot J.C."/>
            <person name="St John F."/>
            <person name="Stenlid J."/>
            <person name="Sun H."/>
            <person name="Sun S."/>
            <person name="Syed K."/>
            <person name="Tsang A."/>
            <person name="Wiebenga A."/>
            <person name="Young D."/>
            <person name="Pisabarro A."/>
            <person name="Eastwood D.C."/>
            <person name="Martin F."/>
            <person name="Cullen D."/>
            <person name="Grigoriev I.V."/>
            <person name="Hibbett D.S."/>
        </authorList>
    </citation>
    <scope>NUCLEOTIDE SEQUENCE [LARGE SCALE GENOMIC DNA]</scope>
    <source>
        <strain evidence="8 9">DJM-731 SS1</strain>
    </source>
</reference>
<evidence type="ECO:0000313" key="9">
    <source>
        <dbReference type="Proteomes" id="UP000030653"/>
    </source>
</evidence>
<keyword evidence="3" id="KW-0547">Nucleotide-binding</keyword>
<dbReference type="Gene3D" id="3.40.50.300">
    <property type="entry name" value="P-loop containing nucleotide triphosphate hydrolases"/>
    <property type="match status" value="1"/>
</dbReference>
<evidence type="ECO:0000256" key="2">
    <source>
        <dbReference type="ARBA" id="ARBA00022679"/>
    </source>
</evidence>
<organism evidence="8 9">
    <name type="scientific">Dacryopinax primogenitus (strain DJM 731)</name>
    <name type="common">Brown rot fungus</name>
    <dbReference type="NCBI Taxonomy" id="1858805"/>
    <lineage>
        <taxon>Eukaryota</taxon>
        <taxon>Fungi</taxon>
        <taxon>Dikarya</taxon>
        <taxon>Basidiomycota</taxon>
        <taxon>Agaricomycotina</taxon>
        <taxon>Dacrymycetes</taxon>
        <taxon>Dacrymycetales</taxon>
        <taxon>Dacrymycetaceae</taxon>
        <taxon>Dacryopinax</taxon>
    </lineage>
</organism>
<dbReference type="PROSITE" id="PS00113">
    <property type="entry name" value="ADENYLATE_KINASE"/>
    <property type="match status" value="1"/>
</dbReference>
<dbReference type="AlphaFoldDB" id="M5G9U9"/>
<feature type="compositionally biased region" description="Basic and acidic residues" evidence="6">
    <location>
        <begin position="190"/>
        <end position="204"/>
    </location>
</feature>
<accession>M5G9U9</accession>
<gene>
    <name evidence="8" type="ORF">DACRYDRAFT_74852</name>
</gene>
<dbReference type="STRING" id="1858805.M5G9U9"/>
<dbReference type="Pfam" id="PF05191">
    <property type="entry name" value="ADK_lid"/>
    <property type="match status" value="1"/>
</dbReference>
<dbReference type="HOGENOM" id="CLU_032354_1_1_1"/>
<dbReference type="OrthoDB" id="439792at2759"/>
<dbReference type="InterPro" id="IPR006259">
    <property type="entry name" value="Adenyl_kin_sub"/>
</dbReference>